<protein>
    <submittedName>
        <fullName evidence="1">Uncharacterized protein</fullName>
    </submittedName>
</protein>
<reference evidence="1 2" key="1">
    <citation type="journal article" date="2019" name="Sci. Rep.">
        <title>Orb-weaving spider Araneus ventricosus genome elucidates the spidroin gene catalogue.</title>
        <authorList>
            <person name="Kono N."/>
            <person name="Nakamura H."/>
            <person name="Ohtoshi R."/>
            <person name="Moran D.A.P."/>
            <person name="Shinohara A."/>
            <person name="Yoshida Y."/>
            <person name="Fujiwara M."/>
            <person name="Mori M."/>
            <person name="Tomita M."/>
            <person name="Arakawa K."/>
        </authorList>
    </citation>
    <scope>NUCLEOTIDE SEQUENCE [LARGE SCALE GENOMIC DNA]</scope>
</reference>
<proteinExistence type="predicted"/>
<keyword evidence="2" id="KW-1185">Reference proteome</keyword>
<evidence type="ECO:0000313" key="2">
    <source>
        <dbReference type="Proteomes" id="UP000499080"/>
    </source>
</evidence>
<organism evidence="1 2">
    <name type="scientific">Araneus ventricosus</name>
    <name type="common">Orbweaver spider</name>
    <name type="synonym">Epeira ventricosa</name>
    <dbReference type="NCBI Taxonomy" id="182803"/>
    <lineage>
        <taxon>Eukaryota</taxon>
        <taxon>Metazoa</taxon>
        <taxon>Ecdysozoa</taxon>
        <taxon>Arthropoda</taxon>
        <taxon>Chelicerata</taxon>
        <taxon>Arachnida</taxon>
        <taxon>Araneae</taxon>
        <taxon>Araneomorphae</taxon>
        <taxon>Entelegynae</taxon>
        <taxon>Araneoidea</taxon>
        <taxon>Araneidae</taxon>
        <taxon>Araneus</taxon>
    </lineage>
</organism>
<dbReference type="EMBL" id="BGPR01000090">
    <property type="protein sequence ID" value="GBL92925.1"/>
    <property type="molecule type" value="Genomic_DNA"/>
</dbReference>
<evidence type="ECO:0000313" key="1">
    <source>
        <dbReference type="EMBL" id="GBL92925.1"/>
    </source>
</evidence>
<accession>A0A4Y2BNC0</accession>
<sequence length="85" mass="9772">MGFKLCQWRNKPLQEQQFITDQRPEREMTFGTVDLQIIQELQKTDARKGNDASFSKLQLEVLGPSEVFNSFKIEVGEQNVKVLAA</sequence>
<name>A0A4Y2BNC0_ARAVE</name>
<comment type="caution">
    <text evidence="1">The sequence shown here is derived from an EMBL/GenBank/DDBJ whole genome shotgun (WGS) entry which is preliminary data.</text>
</comment>
<dbReference type="Proteomes" id="UP000499080">
    <property type="component" value="Unassembled WGS sequence"/>
</dbReference>
<gene>
    <name evidence="1" type="ORF">AVEN_54581_1</name>
</gene>
<dbReference type="AlphaFoldDB" id="A0A4Y2BNC0"/>